<feature type="transmembrane region" description="Helical" evidence="1">
    <location>
        <begin position="12"/>
        <end position="32"/>
    </location>
</feature>
<protein>
    <submittedName>
        <fullName evidence="2">Uncharacterized protein</fullName>
    </submittedName>
</protein>
<dbReference type="EMBL" id="FOYP01000002">
    <property type="protein sequence ID" value="SFR51489.1"/>
    <property type="molecule type" value="Genomic_DNA"/>
</dbReference>
<keyword evidence="1" id="KW-0812">Transmembrane</keyword>
<evidence type="ECO:0000313" key="3">
    <source>
        <dbReference type="Proteomes" id="UP000199478"/>
    </source>
</evidence>
<keyword evidence="3" id="KW-1185">Reference proteome</keyword>
<reference evidence="3" key="1">
    <citation type="submission" date="2016-10" db="EMBL/GenBank/DDBJ databases">
        <authorList>
            <person name="Varghese N."/>
            <person name="Submissions S."/>
        </authorList>
    </citation>
    <scope>NUCLEOTIDE SEQUENCE [LARGE SCALE GENOMIC DNA]</scope>
    <source>
        <strain evidence="3">DSM 26879</strain>
    </source>
</reference>
<gene>
    <name evidence="2" type="ORF">SAMN04488005_2441</name>
</gene>
<dbReference type="Proteomes" id="UP000199478">
    <property type="component" value="Unassembled WGS sequence"/>
</dbReference>
<dbReference type="STRING" id="390270.SAMN04488005_2441"/>
<sequence length="100" mass="11101">MNIALELTQVTLGIFCGIAAVAFFWVTVRTVLHGRSAYEANRSAYYPGIKRAFLGILREPSSMIDRRTSEGLAIGLKSRKLIAQQRLSSEALDDVMGRRV</sequence>
<name>A0A1I6HAD0_9RHOB</name>
<proteinExistence type="predicted"/>
<organism evidence="2 3">
    <name type="scientific">Yoonia tamlensis</name>
    <dbReference type="NCBI Taxonomy" id="390270"/>
    <lineage>
        <taxon>Bacteria</taxon>
        <taxon>Pseudomonadati</taxon>
        <taxon>Pseudomonadota</taxon>
        <taxon>Alphaproteobacteria</taxon>
        <taxon>Rhodobacterales</taxon>
        <taxon>Paracoccaceae</taxon>
        <taxon>Yoonia</taxon>
    </lineage>
</organism>
<evidence type="ECO:0000256" key="1">
    <source>
        <dbReference type="SAM" id="Phobius"/>
    </source>
</evidence>
<keyword evidence="1" id="KW-1133">Transmembrane helix</keyword>
<keyword evidence="1" id="KW-0472">Membrane</keyword>
<accession>A0A1I6HAD0</accession>
<evidence type="ECO:0000313" key="2">
    <source>
        <dbReference type="EMBL" id="SFR51489.1"/>
    </source>
</evidence>
<dbReference type="AlphaFoldDB" id="A0A1I6HAD0"/>